<dbReference type="GeneID" id="95576555"/>
<dbReference type="Pfam" id="PF17802">
    <property type="entry name" value="SpaA"/>
    <property type="match status" value="3"/>
</dbReference>
<organism evidence="8 9">
    <name type="scientific">Streptomyces yangpuensis</name>
    <dbReference type="NCBI Taxonomy" id="1648182"/>
    <lineage>
        <taxon>Bacteria</taxon>
        <taxon>Bacillati</taxon>
        <taxon>Actinomycetota</taxon>
        <taxon>Actinomycetes</taxon>
        <taxon>Kitasatosporales</taxon>
        <taxon>Streptomycetaceae</taxon>
        <taxon>Streptomyces</taxon>
    </lineage>
</organism>
<dbReference type="RefSeq" id="WP_257856667.1">
    <property type="nucleotide sequence ID" value="NZ_CP102514.1"/>
</dbReference>
<accession>A0ABY5Q2Y3</accession>
<dbReference type="PANTHER" id="PTHR36108:SF13">
    <property type="entry name" value="COLOSSIN-B-RELATED"/>
    <property type="match status" value="1"/>
</dbReference>
<keyword evidence="9" id="KW-1185">Reference proteome</keyword>
<evidence type="ECO:0000256" key="3">
    <source>
        <dbReference type="ARBA" id="ARBA00022729"/>
    </source>
</evidence>
<reference evidence="8" key="1">
    <citation type="submission" date="2022-08" db="EMBL/GenBank/DDBJ databases">
        <authorList>
            <person name="Tian L."/>
        </authorList>
    </citation>
    <scope>NUCLEOTIDE SEQUENCE</scope>
    <source>
        <strain evidence="8">CM253</strain>
    </source>
</reference>
<dbReference type="InterPro" id="IPR013783">
    <property type="entry name" value="Ig-like_fold"/>
</dbReference>
<feature type="domain" description="SpaA-like prealbumin fold" evidence="6">
    <location>
        <begin position="365"/>
        <end position="446"/>
    </location>
</feature>
<dbReference type="NCBIfam" id="TIGR04215">
    <property type="entry name" value="choice_anch_A"/>
    <property type="match status" value="1"/>
</dbReference>
<feature type="region of interest" description="Disordered" evidence="4">
    <location>
        <begin position="689"/>
        <end position="735"/>
    </location>
</feature>
<evidence type="ECO:0000256" key="2">
    <source>
        <dbReference type="ARBA" id="ARBA00022525"/>
    </source>
</evidence>
<dbReference type="PANTHER" id="PTHR36108">
    <property type="entry name" value="COLOSSIN-B-RELATED"/>
    <property type="match status" value="1"/>
</dbReference>
<feature type="domain" description="SpaA-like prealbumin fold" evidence="6">
    <location>
        <begin position="589"/>
        <end position="668"/>
    </location>
</feature>
<evidence type="ECO:0000256" key="1">
    <source>
        <dbReference type="ARBA" id="ARBA00007257"/>
    </source>
</evidence>
<feature type="signal peptide" evidence="5">
    <location>
        <begin position="1"/>
        <end position="25"/>
    </location>
</feature>
<comment type="similarity">
    <text evidence="1">Belongs to the serine-aspartate repeat-containing protein (SDr) family.</text>
</comment>
<evidence type="ECO:0000313" key="8">
    <source>
        <dbReference type="EMBL" id="UUY50000.1"/>
    </source>
</evidence>
<feature type="compositionally biased region" description="Basic and acidic residues" evidence="4">
    <location>
        <begin position="689"/>
        <end position="717"/>
    </location>
</feature>
<sequence length="735" mass="76512">MAARNWTLGLAVGAVLAAAAPTAVAAGPGADRPVAAARAPLPDGLGPCVPGRCPDPYPPVNSDGVLRGRDNGINIFAGGDFRVRGRASEAEGRLVVLGDFDQDKAAGGDSRYNVGIVGAGSLVPPPDGADFVTTGADVTVAPGERLLADGGVVRHAGSVTGTVSGRLVPDPAAVTPYAGLRDRLSAASQCYARVGGQLRPATGTVADRGYETLFTGDGTSELQVFNVDADMVGNGGGMQGIRFDRIPAGATVLVNVLGTDRTINTYSGGLQDTDPLNAYRDRLLWNFPDATTVRLTGGGQFQGSFLMGQQSSETTITLPGINGRFFTTGSVTHGSETVGGGGQEFHAYPFNGDLPDCAGPAPVTGSVSVLKRDAGTGAPLAGARFELWRESNGTAGLQPTGPDADTLVSRCTTPASGLCEETTGLGTYYWRETQAPPGYELPAQPVRELTLTARNAQTGVRYEADNRRSPEPPEGARVVLRKTDAATGAALPGAEFELWRESNGTPGLQTATPGADTRLDGACVTDARGTCTVELPVGQTYYWRETAVPAGYEPPADPVTRFDLIRGDVTDGIVVTVPNTSSERYEGFIRVLKQDAKTGRPLRGAVFEAWQETNGTAGLQTRGINADRRAADGCATDRGGVCDFGPFPVGSYYLVETAVPEGYVLPADRVTGPLVLDATTPDRRLVVTLRNERDSHGKGKGDHGKGDHGHGKGDGGHHQKPKHPGHPKDARGPRA</sequence>
<evidence type="ECO:0000256" key="5">
    <source>
        <dbReference type="SAM" id="SignalP"/>
    </source>
</evidence>
<feature type="compositionally biased region" description="Basic and acidic residues" evidence="4">
    <location>
        <begin position="726"/>
        <end position="735"/>
    </location>
</feature>
<evidence type="ECO:0000313" key="9">
    <source>
        <dbReference type="Proteomes" id="UP001057738"/>
    </source>
</evidence>
<dbReference type="EMBL" id="CP102514">
    <property type="protein sequence ID" value="UUY50000.1"/>
    <property type="molecule type" value="Genomic_DNA"/>
</dbReference>
<dbReference type="InterPro" id="IPR041033">
    <property type="entry name" value="SpaA_PFL_dom_1"/>
</dbReference>
<keyword evidence="3 5" id="KW-0732">Signal</keyword>
<evidence type="ECO:0000259" key="6">
    <source>
        <dbReference type="Pfam" id="PF17802"/>
    </source>
</evidence>
<keyword evidence="2" id="KW-0964">Secreted</keyword>
<dbReference type="Pfam" id="PF20597">
    <property type="entry name" value="pAdhesive_15"/>
    <property type="match status" value="1"/>
</dbReference>
<evidence type="ECO:0000256" key="4">
    <source>
        <dbReference type="SAM" id="MobiDB-lite"/>
    </source>
</evidence>
<dbReference type="Gene3D" id="2.60.40.10">
    <property type="entry name" value="Immunoglobulins"/>
    <property type="match status" value="3"/>
</dbReference>
<feature type="domain" description="Choice-of-anchor A" evidence="7">
    <location>
        <begin position="71"/>
        <end position="306"/>
    </location>
</feature>
<protein>
    <submittedName>
        <fullName evidence="8">Choice-of-anchor A family protein</fullName>
    </submittedName>
</protein>
<feature type="chain" id="PRO_5046132767" evidence="5">
    <location>
        <begin position="26"/>
        <end position="735"/>
    </location>
</feature>
<gene>
    <name evidence="8" type="ORF">NRK68_23885</name>
</gene>
<feature type="domain" description="SpaA-like prealbumin fold" evidence="6">
    <location>
        <begin position="478"/>
        <end position="558"/>
    </location>
</feature>
<evidence type="ECO:0000259" key="7">
    <source>
        <dbReference type="Pfam" id="PF20597"/>
    </source>
</evidence>
<name>A0ABY5Q2Y3_9ACTN</name>
<dbReference type="Proteomes" id="UP001057738">
    <property type="component" value="Chromosome"/>
</dbReference>
<dbReference type="InterPro" id="IPR026588">
    <property type="entry name" value="Choice_anch_A"/>
</dbReference>
<proteinExistence type="inferred from homology"/>